<dbReference type="EMBL" id="FWYB01000012">
    <property type="protein sequence ID" value="SMD09314.1"/>
    <property type="molecule type" value="Genomic_DNA"/>
</dbReference>
<dbReference type="PANTHER" id="PTHR38477:SF1">
    <property type="entry name" value="MUREIN L,D-TRANSPEPTIDASE CATALYTIC DOMAIN FAMILY PROTEIN"/>
    <property type="match status" value="1"/>
</dbReference>
<gene>
    <name evidence="2" type="ORF">SAMN04488101_112114</name>
</gene>
<evidence type="ECO:0000313" key="3">
    <source>
        <dbReference type="Proteomes" id="UP000192678"/>
    </source>
</evidence>
<organism evidence="2 3">
    <name type="scientific">Pedobacter nyackensis</name>
    <dbReference type="NCBI Taxonomy" id="475255"/>
    <lineage>
        <taxon>Bacteria</taxon>
        <taxon>Pseudomonadati</taxon>
        <taxon>Bacteroidota</taxon>
        <taxon>Sphingobacteriia</taxon>
        <taxon>Sphingobacteriales</taxon>
        <taxon>Sphingobacteriaceae</taxon>
        <taxon>Pedobacter</taxon>
    </lineage>
</organism>
<dbReference type="Proteomes" id="UP000192678">
    <property type="component" value="Unassembled WGS sequence"/>
</dbReference>
<dbReference type="InterPro" id="IPR032676">
    <property type="entry name" value="YkuD_2"/>
</dbReference>
<evidence type="ECO:0000313" key="2">
    <source>
        <dbReference type="EMBL" id="SMD09314.1"/>
    </source>
</evidence>
<protein>
    <submittedName>
        <fullName evidence="2">L,D-transpeptidase catalytic domain</fullName>
    </submittedName>
</protein>
<dbReference type="STRING" id="475255.SAMN04488101_112114"/>
<keyword evidence="1" id="KW-1133">Transmembrane helix</keyword>
<keyword evidence="1" id="KW-0472">Membrane</keyword>
<keyword evidence="3" id="KW-1185">Reference proteome</keyword>
<dbReference type="AlphaFoldDB" id="A0A1W2EHW4"/>
<accession>A0A1W2EHW4</accession>
<dbReference type="PANTHER" id="PTHR38477">
    <property type="entry name" value="HYPOTHETICAL EXPORTED PROTEIN"/>
    <property type="match status" value="1"/>
</dbReference>
<dbReference type="Pfam" id="PF13645">
    <property type="entry name" value="YkuD_2"/>
    <property type="match status" value="1"/>
</dbReference>
<feature type="transmembrane region" description="Helical" evidence="1">
    <location>
        <begin position="7"/>
        <end position="27"/>
    </location>
</feature>
<name>A0A1W2EHW4_9SPHI</name>
<keyword evidence="1" id="KW-0812">Transmembrane</keyword>
<reference evidence="2 3" key="1">
    <citation type="submission" date="2017-04" db="EMBL/GenBank/DDBJ databases">
        <authorList>
            <person name="Afonso C.L."/>
            <person name="Miller P.J."/>
            <person name="Scott M.A."/>
            <person name="Spackman E."/>
            <person name="Goraichik I."/>
            <person name="Dimitrov K.M."/>
            <person name="Suarez D.L."/>
            <person name="Swayne D.E."/>
        </authorList>
    </citation>
    <scope>NUCLEOTIDE SEQUENCE [LARGE SCALE GENOMIC DNA]</scope>
    <source>
        <strain evidence="2 3">DSM 19625</strain>
    </source>
</reference>
<dbReference type="OrthoDB" id="9815195at2"/>
<dbReference type="RefSeq" id="WP_084291122.1">
    <property type="nucleotide sequence ID" value="NZ_FWYB01000012.1"/>
</dbReference>
<sequence length="259" mass="28045">MKRSSILGVAGLVIVTFALTMISWIPVKSKPAVDPNPAIADTSSTLSTPRAPIVNVKEIYESAQLAQSGLSYDVFTKAVTGFYNLKTAGKISDNKSILTIADFDQSSTKKRMWIVDLDKGTLLLNTWVAHGTFSGADRATNFSNTRESNKSSIGFYVTGETYRGKHGLSLRLDGMDEGFNTNARKRAIVVHGADYVSQSSISSLGRLGRSQGCPAVPQELVGTVINAMQNKTVLFINASIPSYSSLYLEENEALIQDHN</sequence>
<evidence type="ECO:0000256" key="1">
    <source>
        <dbReference type="SAM" id="Phobius"/>
    </source>
</evidence>
<proteinExistence type="predicted"/>